<keyword evidence="2" id="KW-1185">Reference proteome</keyword>
<dbReference type="EMBL" id="JAIWYP010000012">
    <property type="protein sequence ID" value="KAH3728130.1"/>
    <property type="molecule type" value="Genomic_DNA"/>
</dbReference>
<name>A0A9D4CMJ5_DREPO</name>
<dbReference type="Proteomes" id="UP000828390">
    <property type="component" value="Unassembled WGS sequence"/>
</dbReference>
<comment type="caution">
    <text evidence="1">The sequence shown here is derived from an EMBL/GenBank/DDBJ whole genome shotgun (WGS) entry which is preliminary data.</text>
</comment>
<organism evidence="1 2">
    <name type="scientific">Dreissena polymorpha</name>
    <name type="common">Zebra mussel</name>
    <name type="synonym">Mytilus polymorpha</name>
    <dbReference type="NCBI Taxonomy" id="45954"/>
    <lineage>
        <taxon>Eukaryota</taxon>
        <taxon>Metazoa</taxon>
        <taxon>Spiralia</taxon>
        <taxon>Lophotrochozoa</taxon>
        <taxon>Mollusca</taxon>
        <taxon>Bivalvia</taxon>
        <taxon>Autobranchia</taxon>
        <taxon>Heteroconchia</taxon>
        <taxon>Euheterodonta</taxon>
        <taxon>Imparidentia</taxon>
        <taxon>Neoheterodontei</taxon>
        <taxon>Myida</taxon>
        <taxon>Dreissenoidea</taxon>
        <taxon>Dreissenidae</taxon>
        <taxon>Dreissena</taxon>
    </lineage>
</organism>
<reference evidence="1" key="2">
    <citation type="submission" date="2020-11" db="EMBL/GenBank/DDBJ databases">
        <authorList>
            <person name="McCartney M.A."/>
            <person name="Auch B."/>
            <person name="Kono T."/>
            <person name="Mallez S."/>
            <person name="Becker A."/>
            <person name="Gohl D.M."/>
            <person name="Silverstein K.A.T."/>
            <person name="Koren S."/>
            <person name="Bechman K.B."/>
            <person name="Herman A."/>
            <person name="Abrahante J.E."/>
            <person name="Garbe J."/>
        </authorList>
    </citation>
    <scope>NUCLEOTIDE SEQUENCE</scope>
    <source>
        <strain evidence="1">Duluth1</strain>
        <tissue evidence="1">Whole animal</tissue>
    </source>
</reference>
<evidence type="ECO:0000313" key="2">
    <source>
        <dbReference type="Proteomes" id="UP000828390"/>
    </source>
</evidence>
<gene>
    <name evidence="1" type="ORF">DPMN_054077</name>
</gene>
<proteinExistence type="predicted"/>
<protein>
    <submittedName>
        <fullName evidence="1">Uncharacterized protein</fullName>
    </submittedName>
</protein>
<reference evidence="1" key="1">
    <citation type="journal article" date="2019" name="bioRxiv">
        <title>The Genome of the Zebra Mussel, Dreissena polymorpha: A Resource for Invasive Species Research.</title>
        <authorList>
            <person name="McCartney M.A."/>
            <person name="Auch B."/>
            <person name="Kono T."/>
            <person name="Mallez S."/>
            <person name="Zhang Y."/>
            <person name="Obille A."/>
            <person name="Becker A."/>
            <person name="Abrahante J.E."/>
            <person name="Garbe J."/>
            <person name="Badalamenti J.P."/>
            <person name="Herman A."/>
            <person name="Mangelson H."/>
            <person name="Liachko I."/>
            <person name="Sullivan S."/>
            <person name="Sone E.D."/>
            <person name="Koren S."/>
            <person name="Silverstein K.A.T."/>
            <person name="Beckman K.B."/>
            <person name="Gohl D.M."/>
        </authorList>
    </citation>
    <scope>NUCLEOTIDE SEQUENCE</scope>
    <source>
        <strain evidence="1">Duluth1</strain>
        <tissue evidence="1">Whole animal</tissue>
    </source>
</reference>
<accession>A0A9D4CMJ5</accession>
<dbReference type="AlphaFoldDB" id="A0A9D4CMJ5"/>
<sequence>MNQTVDILSMRIVQLENALCEAEEMQDTRDAEKQEVENKFIEANALVSGLF</sequence>
<evidence type="ECO:0000313" key="1">
    <source>
        <dbReference type="EMBL" id="KAH3728130.1"/>
    </source>
</evidence>